<accession>A0A2G8KEC9</accession>
<dbReference type="STRING" id="307972.A0A2G8KEC9"/>
<dbReference type="Gene3D" id="2.60.120.10">
    <property type="entry name" value="Jelly Rolls"/>
    <property type="match status" value="1"/>
</dbReference>
<protein>
    <recommendedName>
        <fullName evidence="1">JmjC domain-containing protein</fullName>
    </recommendedName>
</protein>
<keyword evidence="3" id="KW-1185">Reference proteome</keyword>
<dbReference type="InterPro" id="IPR041667">
    <property type="entry name" value="Cupin_8"/>
</dbReference>
<dbReference type="Proteomes" id="UP000230750">
    <property type="component" value="Unassembled WGS sequence"/>
</dbReference>
<evidence type="ECO:0000259" key="1">
    <source>
        <dbReference type="PROSITE" id="PS51184"/>
    </source>
</evidence>
<dbReference type="Pfam" id="PF13621">
    <property type="entry name" value="Cupin_8"/>
    <property type="match status" value="1"/>
</dbReference>
<organism evidence="2 3">
    <name type="scientific">Stichopus japonicus</name>
    <name type="common">Sea cucumber</name>
    <dbReference type="NCBI Taxonomy" id="307972"/>
    <lineage>
        <taxon>Eukaryota</taxon>
        <taxon>Metazoa</taxon>
        <taxon>Echinodermata</taxon>
        <taxon>Eleutherozoa</taxon>
        <taxon>Echinozoa</taxon>
        <taxon>Holothuroidea</taxon>
        <taxon>Aspidochirotacea</taxon>
        <taxon>Aspidochirotida</taxon>
        <taxon>Stichopodidae</taxon>
        <taxon>Apostichopus</taxon>
    </lineage>
</organism>
<dbReference type="SMART" id="SM00558">
    <property type="entry name" value="JmjC"/>
    <property type="match status" value="1"/>
</dbReference>
<dbReference type="SUPFAM" id="SSF51197">
    <property type="entry name" value="Clavaminate synthase-like"/>
    <property type="match status" value="1"/>
</dbReference>
<comment type="caution">
    <text evidence="2">The sequence shown here is derived from an EMBL/GenBank/DDBJ whole genome shotgun (WGS) entry which is preliminary data.</text>
</comment>
<dbReference type="InterPro" id="IPR014710">
    <property type="entry name" value="RmlC-like_jellyroll"/>
</dbReference>
<name>A0A2G8KEC9_STIJA</name>
<dbReference type="EMBL" id="MRZV01000649">
    <property type="protein sequence ID" value="PIK46368.1"/>
    <property type="molecule type" value="Genomic_DNA"/>
</dbReference>
<reference evidence="2 3" key="1">
    <citation type="journal article" date="2017" name="PLoS Biol.">
        <title>The sea cucumber genome provides insights into morphological evolution and visceral regeneration.</title>
        <authorList>
            <person name="Zhang X."/>
            <person name="Sun L."/>
            <person name="Yuan J."/>
            <person name="Sun Y."/>
            <person name="Gao Y."/>
            <person name="Zhang L."/>
            <person name="Li S."/>
            <person name="Dai H."/>
            <person name="Hamel J.F."/>
            <person name="Liu C."/>
            <person name="Yu Y."/>
            <person name="Liu S."/>
            <person name="Lin W."/>
            <person name="Guo K."/>
            <person name="Jin S."/>
            <person name="Xu P."/>
            <person name="Storey K.B."/>
            <person name="Huan P."/>
            <person name="Zhang T."/>
            <person name="Zhou Y."/>
            <person name="Zhang J."/>
            <person name="Lin C."/>
            <person name="Li X."/>
            <person name="Xing L."/>
            <person name="Huo D."/>
            <person name="Sun M."/>
            <person name="Wang L."/>
            <person name="Mercier A."/>
            <person name="Li F."/>
            <person name="Yang H."/>
            <person name="Xiang J."/>
        </authorList>
    </citation>
    <scope>NUCLEOTIDE SEQUENCE [LARGE SCALE GENOMIC DNA]</scope>
    <source>
        <strain evidence="2">Shaxun</strain>
        <tissue evidence="2">Muscle</tissue>
    </source>
</reference>
<feature type="domain" description="JmjC" evidence="1">
    <location>
        <begin position="49"/>
        <end position="227"/>
    </location>
</feature>
<dbReference type="OrthoDB" id="415358at2759"/>
<dbReference type="PANTHER" id="PTHR12461:SF99">
    <property type="entry name" value="BIFUNCTIONAL PEPTIDASE AND (3S)-LYSYL HYDROXYLASE JMJD7"/>
    <property type="match status" value="1"/>
</dbReference>
<dbReference type="InterPro" id="IPR003347">
    <property type="entry name" value="JmjC_dom"/>
</dbReference>
<dbReference type="PANTHER" id="PTHR12461">
    <property type="entry name" value="HYPOXIA-INDUCIBLE FACTOR 1 ALPHA INHIBITOR-RELATED"/>
    <property type="match status" value="1"/>
</dbReference>
<proteinExistence type="predicted"/>
<dbReference type="AlphaFoldDB" id="A0A2G8KEC9"/>
<dbReference type="PROSITE" id="PS51184">
    <property type="entry name" value="JMJC"/>
    <property type="match status" value="1"/>
</dbReference>
<evidence type="ECO:0000313" key="2">
    <source>
        <dbReference type="EMBL" id="PIK46368.1"/>
    </source>
</evidence>
<evidence type="ECO:0000313" key="3">
    <source>
        <dbReference type="Proteomes" id="UP000230750"/>
    </source>
</evidence>
<sequence>MVSVAVTPNGLADAVVENQFVLPEEKQMKFCDFVACLENQEENRGIYYIQKQNSNLTLEFPELLEDVDGEISWASEAFVANIYIVKNDIFHLFSITVHKDHFENLYVVITGVKHFILHPPTDQPFIPYEMYPVASYKETYPGEFKVEPNETGDKVKWIPVDPLKPDLGKWPLYGKARPIHCSLHPGEMLYLPSMWYHHVRQGEGTIAVNYWYDMEFDIKFNYFQFVEKLLSTVNDDR</sequence>
<gene>
    <name evidence="2" type="ORF">BSL78_16763</name>
</gene>